<evidence type="ECO:0000256" key="1">
    <source>
        <dbReference type="SAM" id="MobiDB-lite"/>
    </source>
</evidence>
<keyword evidence="3" id="KW-1185">Reference proteome</keyword>
<name>A0A371FLG6_MUCPR</name>
<dbReference type="EMBL" id="QJKJ01008620">
    <property type="protein sequence ID" value="RDX79156.1"/>
    <property type="molecule type" value="Genomic_DNA"/>
</dbReference>
<reference evidence="2" key="1">
    <citation type="submission" date="2018-05" db="EMBL/GenBank/DDBJ databases">
        <title>Draft genome of Mucuna pruriens seed.</title>
        <authorList>
            <person name="Nnadi N.E."/>
            <person name="Vos R."/>
            <person name="Hasami M.H."/>
            <person name="Devisetty U.K."/>
            <person name="Aguiy J.C."/>
        </authorList>
    </citation>
    <scope>NUCLEOTIDE SEQUENCE [LARGE SCALE GENOMIC DNA]</scope>
    <source>
        <strain evidence="2">JCA_2017</strain>
    </source>
</reference>
<gene>
    <name evidence="2" type="ORF">CR513_40452</name>
</gene>
<protein>
    <submittedName>
        <fullName evidence="2">Uncharacterized protein</fullName>
    </submittedName>
</protein>
<evidence type="ECO:0000313" key="2">
    <source>
        <dbReference type="EMBL" id="RDX79156.1"/>
    </source>
</evidence>
<organism evidence="2 3">
    <name type="scientific">Mucuna pruriens</name>
    <name type="common">Velvet bean</name>
    <name type="synonym">Dolichos pruriens</name>
    <dbReference type="NCBI Taxonomy" id="157652"/>
    <lineage>
        <taxon>Eukaryota</taxon>
        <taxon>Viridiplantae</taxon>
        <taxon>Streptophyta</taxon>
        <taxon>Embryophyta</taxon>
        <taxon>Tracheophyta</taxon>
        <taxon>Spermatophyta</taxon>
        <taxon>Magnoliopsida</taxon>
        <taxon>eudicotyledons</taxon>
        <taxon>Gunneridae</taxon>
        <taxon>Pentapetalae</taxon>
        <taxon>rosids</taxon>
        <taxon>fabids</taxon>
        <taxon>Fabales</taxon>
        <taxon>Fabaceae</taxon>
        <taxon>Papilionoideae</taxon>
        <taxon>50 kb inversion clade</taxon>
        <taxon>NPAAA clade</taxon>
        <taxon>indigoferoid/millettioid clade</taxon>
        <taxon>Phaseoleae</taxon>
        <taxon>Mucuna</taxon>
    </lineage>
</organism>
<dbReference type="AlphaFoldDB" id="A0A371FLG6"/>
<feature type="compositionally biased region" description="Basic and acidic residues" evidence="1">
    <location>
        <begin position="182"/>
        <end position="194"/>
    </location>
</feature>
<accession>A0A371FLG6</accession>
<dbReference type="Proteomes" id="UP000257109">
    <property type="component" value="Unassembled WGS sequence"/>
</dbReference>
<proteinExistence type="predicted"/>
<feature type="non-terminal residue" evidence="2">
    <location>
        <position position="1"/>
    </location>
</feature>
<feature type="region of interest" description="Disordered" evidence="1">
    <location>
        <begin position="139"/>
        <end position="194"/>
    </location>
</feature>
<comment type="caution">
    <text evidence="2">The sequence shown here is derived from an EMBL/GenBank/DDBJ whole genome shotgun (WGS) entry which is preliminary data.</text>
</comment>
<evidence type="ECO:0000313" key="3">
    <source>
        <dbReference type="Proteomes" id="UP000257109"/>
    </source>
</evidence>
<feature type="non-terminal residue" evidence="2">
    <location>
        <position position="194"/>
    </location>
</feature>
<sequence length="194" mass="21608">SRLGSSSSFRLISRRSNFKIVSESENGNDGPFIITHVFPYGVVELEDENTNNIVQVNGYRSNSSMKVSRRQWPKWKVSFSLISQIKGSSSESSPTPVPSQAWTDFDSVSIPLITRQSQKTMINLSLGGHSKWGMRVSELSQNTPQQKPRPADVESEPEANSPLPKPAGSVPLPFPNRTLSTRKSEIDEDLLKMF</sequence>